<dbReference type="InterPro" id="IPR053161">
    <property type="entry name" value="Ulvan_degrading_GH"/>
</dbReference>
<reference evidence="1 2" key="1">
    <citation type="submission" date="2023-10" db="EMBL/GenBank/DDBJ databases">
        <title>Rubellicoccus peritrichatus gen. nov., sp. nov., isolated from an algae of coral reef tank.</title>
        <authorList>
            <person name="Luo J."/>
        </authorList>
    </citation>
    <scope>NUCLEOTIDE SEQUENCE [LARGE SCALE GENOMIC DNA]</scope>
    <source>
        <strain evidence="1 2">CR14</strain>
    </source>
</reference>
<dbReference type="AlphaFoldDB" id="A0AAQ3L5Z8"/>
<dbReference type="RefSeq" id="WP_317832200.1">
    <property type="nucleotide sequence ID" value="NZ_CP136920.1"/>
</dbReference>
<protein>
    <recommendedName>
        <fullName evidence="3">Alpha-L-rhamnosidase-like protein</fullName>
    </recommendedName>
</protein>
<dbReference type="PANTHER" id="PTHR36848:SF2">
    <property type="entry name" value="SECRETED PROTEIN"/>
    <property type="match status" value="1"/>
</dbReference>
<sequence length="622" mass="71326">MLPPAFISPDKRLSLTPFWFWNDKLELPRLLKQLAEFQERGIQGFVIHPRIGLTRDFEWMSRPLLECMRSVIEEAKRRDMHVILYDEAMYPSGSSGGQVVAENTDFACRGMVMQYKPPSASGHNLVYEWKTQSGQMAYVVDRPIESAIRGVHFQDGFGDVVVEGASWMERRAPEDHPPATDLLNPEAVACFIRLVYQRYFDEFGEFFENTIPAIFTDEPYVMGRFSPFDARPGTIGVLEHVNSYLGYDFIPHLPKLWLDDEHDAKRYRADYHRAIYHRLEETYYQPLSQWCEAHSIALTGHPEHADNIGHLRYFQWPGQDVILGDILPGEKAVTGVPSTQAKCAASAAIHQSRPRNANEFMGAYGESISLSLYRFVANWLLVRGCNLLLPHAFFYSIRGARVDDCPPQLGPHARWWNDAELVEFHQVCHRLCWVNFESEPLCSVAILGRSDQLPERSARLLYEQKIDFHYLEERYLWEDARVSANAIEVGPMRYTLLVAEPDCISPKAIDTLCDFSRSGRLLLLENEAVFLKHLNALVEAPLILNDPCPWLRLRVVRKDGALWCLLFNEGEEALATNMTLLPGFRWREIDLGSASLSSIELTRDFPIQLSSGELRLYFGESY</sequence>
<evidence type="ECO:0000313" key="2">
    <source>
        <dbReference type="Proteomes" id="UP001304300"/>
    </source>
</evidence>
<evidence type="ECO:0000313" key="1">
    <source>
        <dbReference type="EMBL" id="WOO40094.1"/>
    </source>
</evidence>
<keyword evidence="2" id="KW-1185">Reference proteome</keyword>
<dbReference type="KEGG" id="puo:RZN69_15845"/>
<proteinExistence type="predicted"/>
<dbReference type="Proteomes" id="UP001304300">
    <property type="component" value="Chromosome"/>
</dbReference>
<organism evidence="1 2">
    <name type="scientific">Rubellicoccus peritrichatus</name>
    <dbReference type="NCBI Taxonomy" id="3080537"/>
    <lineage>
        <taxon>Bacteria</taxon>
        <taxon>Pseudomonadati</taxon>
        <taxon>Verrucomicrobiota</taxon>
        <taxon>Opitutia</taxon>
        <taxon>Puniceicoccales</taxon>
        <taxon>Cerasicoccaceae</taxon>
        <taxon>Rubellicoccus</taxon>
    </lineage>
</organism>
<gene>
    <name evidence="1" type="ORF">RZN69_15845</name>
</gene>
<dbReference type="PANTHER" id="PTHR36848">
    <property type="entry name" value="DNA-BINDING PROTEIN (PUTATIVE SECRETED PROTEIN)-RELATED"/>
    <property type="match status" value="1"/>
</dbReference>
<dbReference type="EMBL" id="CP136920">
    <property type="protein sequence ID" value="WOO40094.1"/>
    <property type="molecule type" value="Genomic_DNA"/>
</dbReference>
<evidence type="ECO:0008006" key="3">
    <source>
        <dbReference type="Google" id="ProtNLM"/>
    </source>
</evidence>
<accession>A0AAQ3L5Z8</accession>
<name>A0AAQ3L5Z8_9BACT</name>